<evidence type="ECO:0000313" key="2">
    <source>
        <dbReference type="EMBL" id="WDE96986.1"/>
    </source>
</evidence>
<accession>A0ABY7VVY2</accession>
<keyword evidence="3" id="KW-1185">Reference proteome</keyword>
<dbReference type="RefSeq" id="WP_274151095.1">
    <property type="nucleotide sequence ID" value="NZ_CP117811.1"/>
</dbReference>
<reference evidence="2 3" key="1">
    <citation type="submission" date="2023-02" db="EMBL/GenBank/DDBJ databases">
        <title>Genome sequence of Lentisphaera profundi SAORIC-696.</title>
        <authorList>
            <person name="Kim e."/>
            <person name="Cho J.-C."/>
            <person name="Choi A."/>
            <person name="Kang I."/>
        </authorList>
    </citation>
    <scope>NUCLEOTIDE SEQUENCE [LARGE SCALE GENOMIC DNA]</scope>
    <source>
        <strain evidence="2 3">SAORIC-696</strain>
    </source>
</reference>
<sequence>MRVTVKDYKVVFNVEGEAFDTLVTECLNDGWELYGNPWAHQEAGNPIVTLYQPIFRDTAVIIESDDIPEE</sequence>
<evidence type="ECO:0000313" key="3">
    <source>
        <dbReference type="Proteomes" id="UP001214250"/>
    </source>
</evidence>
<organism evidence="2 3">
    <name type="scientific">Lentisphaera profundi</name>
    <dbReference type="NCBI Taxonomy" id="1658616"/>
    <lineage>
        <taxon>Bacteria</taxon>
        <taxon>Pseudomonadati</taxon>
        <taxon>Lentisphaerota</taxon>
        <taxon>Lentisphaeria</taxon>
        <taxon>Lentisphaerales</taxon>
        <taxon>Lentisphaeraceae</taxon>
        <taxon>Lentisphaera</taxon>
    </lineage>
</organism>
<dbReference type="Pfam" id="PF08410">
    <property type="entry name" value="DUF1737"/>
    <property type="match status" value="1"/>
</dbReference>
<protein>
    <submittedName>
        <fullName evidence="2">DUF1737 domain-containing protein</fullName>
    </submittedName>
</protein>
<dbReference type="Proteomes" id="UP001214250">
    <property type="component" value="Chromosome 1"/>
</dbReference>
<dbReference type="EMBL" id="CP117811">
    <property type="protein sequence ID" value="WDE96986.1"/>
    <property type="molecule type" value="Genomic_DNA"/>
</dbReference>
<name>A0ABY7VVY2_9BACT</name>
<dbReference type="InterPro" id="IPR013619">
    <property type="entry name" value="DUF1737"/>
</dbReference>
<feature type="domain" description="DUF1737" evidence="1">
    <location>
        <begin position="6"/>
        <end position="56"/>
    </location>
</feature>
<proteinExistence type="predicted"/>
<evidence type="ECO:0000259" key="1">
    <source>
        <dbReference type="Pfam" id="PF08410"/>
    </source>
</evidence>
<gene>
    <name evidence="2" type="ORF">PQO03_03300</name>
</gene>